<dbReference type="InterPro" id="IPR015422">
    <property type="entry name" value="PyrdxlP-dep_Trfase_small"/>
</dbReference>
<dbReference type="Proteomes" id="UP000003529">
    <property type="component" value="Unassembled WGS sequence"/>
</dbReference>
<dbReference type="Pfam" id="PF00266">
    <property type="entry name" value="Aminotran_5"/>
    <property type="match status" value="1"/>
</dbReference>
<dbReference type="GO" id="GO:0008483">
    <property type="term" value="F:transaminase activity"/>
    <property type="evidence" value="ECO:0007669"/>
    <property type="project" value="UniProtKB-KW"/>
</dbReference>
<dbReference type="eggNOG" id="COG0075">
    <property type="taxonomic scope" value="Bacteria"/>
</dbReference>
<dbReference type="PIRSF" id="PIRSF000524">
    <property type="entry name" value="SPT"/>
    <property type="match status" value="1"/>
</dbReference>
<dbReference type="InterPro" id="IPR015421">
    <property type="entry name" value="PyrdxlP-dep_Trfase_major"/>
</dbReference>
<evidence type="ECO:0000256" key="6">
    <source>
        <dbReference type="PIRSR" id="PIRSR000524-50"/>
    </source>
</evidence>
<keyword evidence="2 8" id="KW-0032">Aminotransferase</keyword>
<reference evidence="8" key="1">
    <citation type="submission" date="2009-04" db="EMBL/GenBank/DDBJ databases">
        <authorList>
            <person name="Weinstock G."/>
            <person name="Sodergren E."/>
            <person name="Clifton S."/>
            <person name="Fulton L."/>
            <person name="Fulton B."/>
            <person name="Courtney L."/>
            <person name="Fronick C."/>
            <person name="Harrison M."/>
            <person name="Strong C."/>
            <person name="Farmer C."/>
            <person name="Delahaunty K."/>
            <person name="Markovic C."/>
            <person name="Hall O."/>
            <person name="Minx P."/>
            <person name="Tomlinson C."/>
            <person name="Mitreva M."/>
            <person name="Nelson J."/>
            <person name="Hou S."/>
            <person name="Wollam A."/>
            <person name="Pepin K.H."/>
            <person name="Johnson M."/>
            <person name="Bhonagiri V."/>
            <person name="Nash W.E."/>
            <person name="Warren W."/>
            <person name="Chinwalla A."/>
            <person name="Mardis E.R."/>
            <person name="Wilson R.K."/>
        </authorList>
    </citation>
    <scope>NUCLEOTIDE SEQUENCE [LARGE SCALE GENOMIC DNA]</scope>
    <source>
        <strain evidence="8">ATCC 17748</strain>
    </source>
</reference>
<dbReference type="AlphaFoldDB" id="C4FMD4"/>
<dbReference type="PANTHER" id="PTHR42778:SF1">
    <property type="entry name" value="2-AMINOETHYLPHOSPHONATE--PYRUVATE TRANSAMINASE"/>
    <property type="match status" value="1"/>
</dbReference>
<feature type="binding site" evidence="5">
    <location>
        <position position="338"/>
    </location>
    <ligand>
        <name>substrate</name>
    </ligand>
</feature>
<feature type="modified residue" description="N6-(pyridoxal phosphate)lysine" evidence="6">
    <location>
        <position position="196"/>
    </location>
</feature>
<organism evidence="8 9">
    <name type="scientific">Veillonella dispar ATCC 17748</name>
    <dbReference type="NCBI Taxonomy" id="546273"/>
    <lineage>
        <taxon>Bacteria</taxon>
        <taxon>Bacillati</taxon>
        <taxon>Bacillota</taxon>
        <taxon>Negativicutes</taxon>
        <taxon>Veillonellales</taxon>
        <taxon>Veillonellaceae</taxon>
        <taxon>Veillonella</taxon>
    </lineage>
</organism>
<keyword evidence="3" id="KW-0808">Transferase</keyword>
<dbReference type="SUPFAM" id="SSF53383">
    <property type="entry name" value="PLP-dependent transferases"/>
    <property type="match status" value="1"/>
</dbReference>
<sequence>METIRGDYIMKLFTVGPTQMRKEILDVRHQQVPYFRTTEFSEVMLDSDKLLKKFMNAPESYKSIYLTASGTGALEATIMNCMNETDHVLVINGGTFGQRFVDLCELHEIPHTVIKLEEGEALTAKHFAAVEEQSFTFVIANIDETSTAQLYDINLLSSFAKKKQAYLVIDAISSFLIDHYDMAGNNIDVTILSSQKGLCIAPGISPIVISDRLYEERVKNNHIKNLYFDFNQYIKNFTRGQTPFTPAVGVCLEMNKALHLIEEEGFENYLARIDSVAKDFRNRIKELPVSLPAFSISNAVTPIRFEQPIAKDVFTILKDKYDIFVNPTGGVNEDYVLRVAHIGDTTIEDNKMLVETMKSVIKEITGK</sequence>
<keyword evidence="4 6" id="KW-0663">Pyridoxal phosphate</keyword>
<name>C4FMD4_9FIRM</name>
<feature type="domain" description="Aminotransferase class V" evidence="7">
    <location>
        <begin position="37"/>
        <end position="325"/>
    </location>
</feature>
<keyword evidence="9" id="KW-1185">Reference proteome</keyword>
<evidence type="ECO:0000256" key="5">
    <source>
        <dbReference type="PIRSR" id="PIRSR000524-1"/>
    </source>
</evidence>
<accession>C4FMD4</accession>
<evidence type="ECO:0000259" key="7">
    <source>
        <dbReference type="Pfam" id="PF00266"/>
    </source>
</evidence>
<comment type="cofactor">
    <cofactor evidence="1 6">
        <name>pyridoxal 5'-phosphate</name>
        <dbReference type="ChEBI" id="CHEBI:597326"/>
    </cofactor>
</comment>
<dbReference type="PANTHER" id="PTHR42778">
    <property type="entry name" value="2-AMINOETHYLPHOSPHONATE--PYRUVATE TRANSAMINASE"/>
    <property type="match status" value="1"/>
</dbReference>
<dbReference type="InterPro" id="IPR015424">
    <property type="entry name" value="PyrdxlP-dep_Trfase"/>
</dbReference>
<evidence type="ECO:0000256" key="3">
    <source>
        <dbReference type="ARBA" id="ARBA00022679"/>
    </source>
</evidence>
<comment type="caution">
    <text evidence="8">The sequence shown here is derived from an EMBL/GenBank/DDBJ whole genome shotgun (WGS) entry which is preliminary data.</text>
</comment>
<dbReference type="HOGENOM" id="CLU_027686_1_1_9"/>
<evidence type="ECO:0000256" key="1">
    <source>
        <dbReference type="ARBA" id="ARBA00001933"/>
    </source>
</evidence>
<dbReference type="EMBL" id="ACIK02000004">
    <property type="protein sequence ID" value="EEP65959.1"/>
    <property type="molecule type" value="Genomic_DNA"/>
</dbReference>
<evidence type="ECO:0000313" key="9">
    <source>
        <dbReference type="Proteomes" id="UP000003529"/>
    </source>
</evidence>
<evidence type="ECO:0000256" key="4">
    <source>
        <dbReference type="ARBA" id="ARBA00022898"/>
    </source>
</evidence>
<evidence type="ECO:0000313" key="8">
    <source>
        <dbReference type="EMBL" id="EEP65959.1"/>
    </source>
</evidence>
<proteinExistence type="predicted"/>
<dbReference type="InterPro" id="IPR000192">
    <property type="entry name" value="Aminotrans_V_dom"/>
</dbReference>
<dbReference type="InterPro" id="IPR024169">
    <property type="entry name" value="SP_NH2Trfase/AEP_transaminase"/>
</dbReference>
<protein>
    <submittedName>
        <fullName evidence="8">Aminotransferase, class V</fullName>
    </submittedName>
</protein>
<dbReference type="Gene3D" id="3.90.1150.10">
    <property type="entry name" value="Aspartate Aminotransferase, domain 1"/>
    <property type="match status" value="1"/>
</dbReference>
<gene>
    <name evidence="8" type="ORF">VEIDISOL_00022</name>
</gene>
<evidence type="ECO:0000256" key="2">
    <source>
        <dbReference type="ARBA" id="ARBA00022576"/>
    </source>
</evidence>
<dbReference type="Gene3D" id="3.40.640.10">
    <property type="entry name" value="Type I PLP-dependent aspartate aminotransferase-like (Major domain)"/>
    <property type="match status" value="1"/>
</dbReference>